<dbReference type="Proteomes" id="UP000199400">
    <property type="component" value="Unassembled WGS sequence"/>
</dbReference>
<keyword evidence="1" id="KW-0472">Membrane</keyword>
<dbReference type="STRING" id="54.SAMN02745121_08635"/>
<accession>A0A1I2IDC9</accession>
<organism evidence="2 3">
    <name type="scientific">Nannocystis exedens</name>
    <dbReference type="NCBI Taxonomy" id="54"/>
    <lineage>
        <taxon>Bacteria</taxon>
        <taxon>Pseudomonadati</taxon>
        <taxon>Myxococcota</taxon>
        <taxon>Polyangia</taxon>
        <taxon>Nannocystales</taxon>
        <taxon>Nannocystaceae</taxon>
        <taxon>Nannocystis</taxon>
    </lineage>
</organism>
<feature type="transmembrane region" description="Helical" evidence="1">
    <location>
        <begin position="20"/>
        <end position="37"/>
    </location>
</feature>
<evidence type="ECO:0000313" key="2">
    <source>
        <dbReference type="EMBL" id="SFF40349.1"/>
    </source>
</evidence>
<keyword evidence="1" id="KW-0812">Transmembrane</keyword>
<dbReference type="EMBL" id="FOMX01000063">
    <property type="protein sequence ID" value="SFF40349.1"/>
    <property type="molecule type" value="Genomic_DNA"/>
</dbReference>
<reference evidence="3" key="1">
    <citation type="submission" date="2016-10" db="EMBL/GenBank/DDBJ databases">
        <authorList>
            <person name="Varghese N."/>
            <person name="Submissions S."/>
        </authorList>
    </citation>
    <scope>NUCLEOTIDE SEQUENCE [LARGE SCALE GENOMIC DNA]</scope>
    <source>
        <strain evidence="3">ATCC 25963</strain>
    </source>
</reference>
<keyword evidence="3" id="KW-1185">Reference proteome</keyword>
<evidence type="ECO:0000256" key="1">
    <source>
        <dbReference type="SAM" id="Phobius"/>
    </source>
</evidence>
<dbReference type="AlphaFoldDB" id="A0A1I2IDC9"/>
<protein>
    <submittedName>
        <fullName evidence="2">Uncharacterized protein</fullName>
    </submittedName>
</protein>
<evidence type="ECO:0000313" key="3">
    <source>
        <dbReference type="Proteomes" id="UP000199400"/>
    </source>
</evidence>
<keyword evidence="1" id="KW-1133">Transmembrane helix</keyword>
<sequence length="138" mass="14570">MPAERCPEGSTGGTALDYPGFMRISTIILSAFLFTLITSAGCKDEAPPNTPGEFGDPCIEGSSVGTPDGCAEGLTCWKGYCEEVCANNDDCQPVDGWTHECVAGQCQILCGPDSSCPETLATPMECWINGMWCAARDD</sequence>
<name>A0A1I2IDC9_9BACT</name>
<proteinExistence type="predicted"/>
<gene>
    <name evidence="2" type="ORF">SAMN02745121_08635</name>
</gene>